<dbReference type="InterPro" id="IPR001094">
    <property type="entry name" value="Flavdoxin-like"/>
</dbReference>
<dbReference type="EC" id="1.6.2.4" evidence="4"/>
<reference evidence="8" key="1">
    <citation type="submission" date="2021-02" db="EMBL/GenBank/DDBJ databases">
        <title>PHA producing bacteria isolated from coastal sediment in Guangdong, Shenzhen.</title>
        <authorList>
            <person name="Zheng W."/>
            <person name="Yu S."/>
            <person name="Huang Y."/>
        </authorList>
    </citation>
    <scope>NUCLEOTIDE SEQUENCE</scope>
    <source>
        <strain evidence="8">TN14-10</strain>
    </source>
</reference>
<accession>A0A939IL69</accession>
<dbReference type="PRINTS" id="PR00369">
    <property type="entry name" value="FLAVODOXIN"/>
</dbReference>
<dbReference type="SUPFAM" id="SSF52218">
    <property type="entry name" value="Flavoproteins"/>
    <property type="match status" value="1"/>
</dbReference>
<dbReference type="Proteomes" id="UP000664303">
    <property type="component" value="Unassembled WGS sequence"/>
</dbReference>
<dbReference type="SUPFAM" id="SSF63380">
    <property type="entry name" value="Riboflavin synthase domain-like"/>
    <property type="match status" value="1"/>
</dbReference>
<comment type="caution">
    <text evidence="8">The sequence shown here is derived from an EMBL/GenBank/DDBJ whole genome shotgun (WGS) entry which is preliminary data.</text>
</comment>
<evidence type="ECO:0000313" key="8">
    <source>
        <dbReference type="EMBL" id="MBN7798076.1"/>
    </source>
</evidence>
<dbReference type="InterPro" id="IPR008254">
    <property type="entry name" value="Flavodoxin/NO_synth"/>
</dbReference>
<evidence type="ECO:0000256" key="3">
    <source>
        <dbReference type="ARBA" id="ARBA00022982"/>
    </source>
</evidence>
<evidence type="ECO:0000313" key="9">
    <source>
        <dbReference type="Proteomes" id="UP000664303"/>
    </source>
</evidence>
<feature type="domain" description="Flavodoxin-like" evidence="6">
    <location>
        <begin position="40"/>
        <end position="178"/>
    </location>
</feature>
<keyword evidence="5" id="KW-0812">Transmembrane</keyword>
<dbReference type="InterPro" id="IPR001433">
    <property type="entry name" value="OxRdtase_FAD/NAD-bd"/>
</dbReference>
<dbReference type="InterPro" id="IPR017927">
    <property type="entry name" value="FAD-bd_FR_type"/>
</dbReference>
<dbReference type="CDD" id="cd06200">
    <property type="entry name" value="SiR_like1"/>
    <property type="match status" value="1"/>
</dbReference>
<dbReference type="Gene3D" id="3.40.50.80">
    <property type="entry name" value="Nucleotide-binding domain of ferredoxin-NADP reductase (FNR) module"/>
    <property type="match status" value="1"/>
</dbReference>
<dbReference type="Gene3D" id="2.40.30.10">
    <property type="entry name" value="Translation factors"/>
    <property type="match status" value="1"/>
</dbReference>
<keyword evidence="3" id="KW-0813">Transport</keyword>
<dbReference type="InterPro" id="IPR017938">
    <property type="entry name" value="Riboflavin_synthase-like_b-brl"/>
</dbReference>
<dbReference type="Gene3D" id="3.40.50.360">
    <property type="match status" value="1"/>
</dbReference>
<evidence type="ECO:0000259" key="6">
    <source>
        <dbReference type="PROSITE" id="PS50902"/>
    </source>
</evidence>
<dbReference type="InterPro" id="IPR001709">
    <property type="entry name" value="Flavoprot_Pyr_Nucl_cyt_Rdtase"/>
</dbReference>
<name>A0A939IL69_9GAMM</name>
<dbReference type="AlphaFoldDB" id="A0A939IL69"/>
<evidence type="ECO:0000256" key="2">
    <source>
        <dbReference type="ARBA" id="ARBA00022643"/>
    </source>
</evidence>
<evidence type="ECO:0000256" key="5">
    <source>
        <dbReference type="SAM" id="Phobius"/>
    </source>
</evidence>
<keyword evidence="3" id="KW-0249">Electron transport</keyword>
<dbReference type="RefSeq" id="WP_206561527.1">
    <property type="nucleotide sequence ID" value="NZ_JAFKCZ010000012.1"/>
</dbReference>
<keyword evidence="9" id="KW-1185">Reference proteome</keyword>
<dbReference type="PANTHER" id="PTHR19384:SF17">
    <property type="entry name" value="NADPH--CYTOCHROME P450 REDUCTASE"/>
    <property type="match status" value="1"/>
</dbReference>
<dbReference type="GO" id="GO:0050660">
    <property type="term" value="F:flavin adenine dinucleotide binding"/>
    <property type="evidence" value="ECO:0007669"/>
    <property type="project" value="TreeGrafter"/>
</dbReference>
<dbReference type="PROSITE" id="PS50902">
    <property type="entry name" value="FLAVODOXIN_LIKE"/>
    <property type="match status" value="1"/>
</dbReference>
<evidence type="ECO:0000259" key="7">
    <source>
        <dbReference type="PROSITE" id="PS51384"/>
    </source>
</evidence>
<dbReference type="EMBL" id="JAFKCZ010000012">
    <property type="protein sequence ID" value="MBN7798076.1"/>
    <property type="molecule type" value="Genomic_DNA"/>
</dbReference>
<keyword evidence="5" id="KW-0472">Membrane</keyword>
<dbReference type="InterPro" id="IPR039261">
    <property type="entry name" value="FNR_nucleotide-bd"/>
</dbReference>
<dbReference type="Pfam" id="PF00175">
    <property type="entry name" value="NAD_binding_1"/>
    <property type="match status" value="1"/>
</dbReference>
<dbReference type="PROSITE" id="PS51384">
    <property type="entry name" value="FAD_FR"/>
    <property type="match status" value="1"/>
</dbReference>
<dbReference type="GO" id="GO:0005829">
    <property type="term" value="C:cytosol"/>
    <property type="evidence" value="ECO:0007669"/>
    <property type="project" value="TreeGrafter"/>
</dbReference>
<dbReference type="SUPFAM" id="SSF52343">
    <property type="entry name" value="Ferredoxin reductase-like, C-terminal NADP-linked domain"/>
    <property type="match status" value="1"/>
</dbReference>
<feature type="domain" description="FAD-binding FR-type" evidence="7">
    <location>
        <begin position="196"/>
        <end position="314"/>
    </location>
</feature>
<dbReference type="PANTHER" id="PTHR19384">
    <property type="entry name" value="NITRIC OXIDE SYNTHASE-RELATED"/>
    <property type="match status" value="1"/>
</dbReference>
<organism evidence="8 9">
    <name type="scientific">Parahaliea mediterranea</name>
    <dbReference type="NCBI Taxonomy" id="651086"/>
    <lineage>
        <taxon>Bacteria</taxon>
        <taxon>Pseudomonadati</taxon>
        <taxon>Pseudomonadota</taxon>
        <taxon>Gammaproteobacteria</taxon>
        <taxon>Cellvibrionales</taxon>
        <taxon>Halieaceae</taxon>
        <taxon>Parahaliea</taxon>
    </lineage>
</organism>
<protein>
    <recommendedName>
        <fullName evidence="4">NADPH--hemoprotein reductase</fullName>
        <ecNumber evidence="4">1.6.2.4</ecNumber>
    </recommendedName>
</protein>
<dbReference type="Pfam" id="PF00258">
    <property type="entry name" value="Flavodoxin_1"/>
    <property type="match status" value="1"/>
</dbReference>
<dbReference type="PRINTS" id="PR00371">
    <property type="entry name" value="FPNCR"/>
</dbReference>
<gene>
    <name evidence="8" type="ORF">JYP50_15815</name>
</gene>
<evidence type="ECO:0000256" key="1">
    <source>
        <dbReference type="ARBA" id="ARBA00022630"/>
    </source>
</evidence>
<dbReference type="GO" id="GO:0003958">
    <property type="term" value="F:NADPH-hemoprotein reductase activity"/>
    <property type="evidence" value="ECO:0007669"/>
    <property type="project" value="UniProtKB-EC"/>
</dbReference>
<dbReference type="InterPro" id="IPR029039">
    <property type="entry name" value="Flavoprotein-like_sf"/>
</dbReference>
<sequence length="451" mass="48480">MEVSAAQVLQAGAALLAYAALCWYYLVRPRGGALPQRGAVLVGYASQGGEAERIARWQAGILASQGPVAVQPLNQIDDRRLQGASLALFVVSTYGEGEPPDNALRFARRWTRGANGRDLSHLHFAVLALGDSNYRHFCGFGLALERGLREHGGRAMFDAVMVDRLQDTQLAAWRQQLLACGVGEGAVAPVPAPPAGGAWDGRLVERRVLNAGSPGAPVFHLRLACPASGPVDWQAGDIAVLSIPDPVGRGAVVTREYSIASLPGDGTLDLVVRQVRKDDGALGIGSGWLTAGLALGQAVTVNVRGNPAFHAPPAERPMILIGNGSGIAGLRAHLRHRECLGARRNWLVFGERTRRHDRLFDAELGAWRDGGHLERLDRVFSRDGGAQRYVQDLLRDRLEPLRAWLDAGAAIYVCGSARGMAPAIHRLLLDLLGEAGLEALTLEGRYRRDVY</sequence>
<evidence type="ECO:0000256" key="4">
    <source>
        <dbReference type="ARBA" id="ARBA00023797"/>
    </source>
</evidence>
<keyword evidence="5" id="KW-1133">Transmembrane helix</keyword>
<proteinExistence type="predicted"/>
<dbReference type="GO" id="GO:0010181">
    <property type="term" value="F:FMN binding"/>
    <property type="evidence" value="ECO:0007669"/>
    <property type="project" value="InterPro"/>
</dbReference>
<keyword evidence="1" id="KW-0285">Flavoprotein</keyword>
<feature type="transmembrane region" description="Helical" evidence="5">
    <location>
        <begin position="6"/>
        <end position="27"/>
    </location>
</feature>
<keyword evidence="2" id="KW-0288">FMN</keyword>